<protein>
    <submittedName>
        <fullName evidence="2">Uncharacterized protein</fullName>
    </submittedName>
</protein>
<reference evidence="2" key="1">
    <citation type="submission" date="2021-01" db="EMBL/GenBank/DDBJ databases">
        <authorList>
            <person name="Corre E."/>
            <person name="Pelletier E."/>
            <person name="Niang G."/>
            <person name="Scheremetjew M."/>
            <person name="Finn R."/>
            <person name="Kale V."/>
            <person name="Holt S."/>
            <person name="Cochrane G."/>
            <person name="Meng A."/>
            <person name="Brown T."/>
            <person name="Cohen L."/>
        </authorList>
    </citation>
    <scope>NUCLEOTIDE SEQUENCE</scope>
    <source>
        <strain evidence="2">CCMP281</strain>
    </source>
</reference>
<feature type="coiled-coil region" evidence="1">
    <location>
        <begin position="109"/>
        <end position="136"/>
    </location>
</feature>
<sequence>MEFQESLQKLQEARAWMRYCPTCIYTNRCAYCFECNAECDKCTENSFCPEHWRDHPARNQEREDLPEKERDNERHRFGSTEYFRNQLVIRPLNWAYHSEVFVSLPTTVKSRLRQLLREQQLRAEQVSRAAKETQAAAVAEADALLGVNQTDVGVTARVMIGMGTEDAGASDTDVVDAQQRQAS</sequence>
<dbReference type="EMBL" id="HBHX01034935">
    <property type="protein sequence ID" value="CAE0118665.1"/>
    <property type="molecule type" value="Transcribed_RNA"/>
</dbReference>
<proteinExistence type="predicted"/>
<accession>A0A7S3EZW0</accession>
<organism evidence="2">
    <name type="scientific">Haptolina ericina</name>
    <dbReference type="NCBI Taxonomy" id="156174"/>
    <lineage>
        <taxon>Eukaryota</taxon>
        <taxon>Haptista</taxon>
        <taxon>Haptophyta</taxon>
        <taxon>Prymnesiophyceae</taxon>
        <taxon>Prymnesiales</taxon>
        <taxon>Prymnesiaceae</taxon>
        <taxon>Haptolina</taxon>
    </lineage>
</organism>
<evidence type="ECO:0000256" key="1">
    <source>
        <dbReference type="SAM" id="Coils"/>
    </source>
</evidence>
<gene>
    <name evidence="2" type="ORF">HERI1096_LOCUS19364</name>
</gene>
<dbReference type="AlphaFoldDB" id="A0A7S3EZW0"/>
<name>A0A7S3EZW0_9EUKA</name>
<evidence type="ECO:0000313" key="2">
    <source>
        <dbReference type="EMBL" id="CAE0118665.1"/>
    </source>
</evidence>
<keyword evidence="1" id="KW-0175">Coiled coil</keyword>